<dbReference type="GO" id="GO:0006355">
    <property type="term" value="P:regulation of DNA-templated transcription"/>
    <property type="evidence" value="ECO:0007669"/>
    <property type="project" value="InterPro"/>
</dbReference>
<dbReference type="STRING" id="411463.EUBVEN_01874"/>
<evidence type="ECO:0000256" key="1">
    <source>
        <dbReference type="ARBA" id="ARBA00023125"/>
    </source>
</evidence>
<dbReference type="InterPro" id="IPR011051">
    <property type="entry name" value="RmlC_Cupin_sf"/>
</dbReference>
<sequence length="174" mass="20350">MDEKLYKELRNITDEEKEILQGRDNIDRRLYMEQQSDIINANKLLEQGKIITIRPHTRFIHFPKHTHDYIEVIYMCSGSTTHIINDNKVVLEKGELLFLSMNAVQEILPAKENDVAVNFIILPEFFNKALNMIEMEESPLKDFIIESLVGKKGNIAIFILKLQMFCLCRILLKI</sequence>
<dbReference type="InterPro" id="IPR014710">
    <property type="entry name" value="RmlC-like_jellyroll"/>
</dbReference>
<reference evidence="3 4" key="1">
    <citation type="submission" date="2007-03" db="EMBL/GenBank/DDBJ databases">
        <authorList>
            <person name="Fulton L."/>
            <person name="Clifton S."/>
            <person name="Fulton B."/>
            <person name="Xu J."/>
            <person name="Minx P."/>
            <person name="Pepin K.H."/>
            <person name="Johnson M."/>
            <person name="Thiruvilangam P."/>
            <person name="Bhonagiri V."/>
            <person name="Nash W.E."/>
            <person name="Mardis E.R."/>
            <person name="Wilson R.K."/>
        </authorList>
    </citation>
    <scope>NUCLEOTIDE SEQUENCE [LARGE SCALE GENOMIC DNA]</scope>
    <source>
        <strain evidence="3 4">ATCC 27560</strain>
    </source>
</reference>
<dbReference type="Gene3D" id="2.60.120.10">
    <property type="entry name" value="Jelly Rolls"/>
    <property type="match status" value="1"/>
</dbReference>
<dbReference type="Pfam" id="PF02311">
    <property type="entry name" value="AraC_binding"/>
    <property type="match status" value="1"/>
</dbReference>
<feature type="domain" description="AraC-type arabinose-binding/dimerisation" evidence="2">
    <location>
        <begin position="52"/>
        <end position="116"/>
    </location>
</feature>
<comment type="caution">
    <text evidence="3">The sequence shown here is derived from an EMBL/GenBank/DDBJ whole genome shotgun (WGS) entry which is preliminary data.</text>
</comment>
<dbReference type="InterPro" id="IPR003313">
    <property type="entry name" value="AraC-bd"/>
</dbReference>
<accession>A5Z834</accession>
<dbReference type="GO" id="GO:0003677">
    <property type="term" value="F:DNA binding"/>
    <property type="evidence" value="ECO:0007669"/>
    <property type="project" value="UniProtKB-KW"/>
</dbReference>
<name>A5Z834_9FIRM</name>
<reference evidence="3 4" key="2">
    <citation type="submission" date="2007-04" db="EMBL/GenBank/DDBJ databases">
        <title>Draft genome sequence of Eubacterium ventriosum (ATCC 27560).</title>
        <authorList>
            <person name="Sudarsanam P."/>
            <person name="Ley R."/>
            <person name="Guruge J."/>
            <person name="Turnbaugh P.J."/>
            <person name="Mahowald M."/>
            <person name="Liep D."/>
            <person name="Gordon J."/>
        </authorList>
    </citation>
    <scope>NUCLEOTIDE SEQUENCE [LARGE SCALE GENOMIC DNA]</scope>
    <source>
        <strain evidence="3 4">ATCC 27560</strain>
    </source>
</reference>
<gene>
    <name evidence="3" type="ORF">EUBVEN_01874</name>
</gene>
<dbReference type="Proteomes" id="UP000006000">
    <property type="component" value="Unassembled WGS sequence"/>
</dbReference>
<dbReference type="SUPFAM" id="SSF51182">
    <property type="entry name" value="RmlC-like cupins"/>
    <property type="match status" value="1"/>
</dbReference>
<dbReference type="EMBL" id="AAVL02000035">
    <property type="protein sequence ID" value="EDM51091.1"/>
    <property type="molecule type" value="Genomic_DNA"/>
</dbReference>
<dbReference type="AlphaFoldDB" id="A5Z834"/>
<dbReference type="RefSeq" id="WP_005363447.1">
    <property type="nucleotide sequence ID" value="NZ_DS264285.1"/>
</dbReference>
<protein>
    <recommendedName>
        <fullName evidence="2">AraC-type arabinose-binding/dimerisation domain-containing protein</fullName>
    </recommendedName>
</protein>
<evidence type="ECO:0000313" key="4">
    <source>
        <dbReference type="Proteomes" id="UP000006000"/>
    </source>
</evidence>
<evidence type="ECO:0000259" key="2">
    <source>
        <dbReference type="Pfam" id="PF02311"/>
    </source>
</evidence>
<keyword evidence="1" id="KW-0238">DNA-binding</keyword>
<proteinExistence type="predicted"/>
<dbReference type="eggNOG" id="COG1917">
    <property type="taxonomic scope" value="Bacteria"/>
</dbReference>
<dbReference type="HOGENOM" id="CLU_1537783_0_0_9"/>
<organism evidence="3 4">
    <name type="scientific">Eubacterium ventriosum ATCC 27560</name>
    <dbReference type="NCBI Taxonomy" id="411463"/>
    <lineage>
        <taxon>Bacteria</taxon>
        <taxon>Bacillati</taxon>
        <taxon>Bacillota</taxon>
        <taxon>Clostridia</taxon>
        <taxon>Eubacteriales</taxon>
        <taxon>Eubacteriaceae</taxon>
        <taxon>Eubacterium</taxon>
    </lineage>
</organism>
<evidence type="ECO:0000313" key="3">
    <source>
        <dbReference type="EMBL" id="EDM51091.1"/>
    </source>
</evidence>